<accession>A0A1S3HLN9</accession>
<dbReference type="RefSeq" id="XP_013387015.1">
    <property type="nucleotide sequence ID" value="XM_013531561.1"/>
</dbReference>
<dbReference type="Proteomes" id="UP000085678">
    <property type="component" value="Unplaced"/>
</dbReference>
<dbReference type="OrthoDB" id="9985770at2759"/>
<dbReference type="AlphaFoldDB" id="A0A1S3HLN9"/>
<dbReference type="KEGG" id="lak:106156348"/>
<keyword evidence="2" id="KW-1185">Reference proteome</keyword>
<proteinExistence type="predicted"/>
<dbReference type="InParanoid" id="A0A1S3HLN9"/>
<name>A0A1S3HLN9_LINAN</name>
<dbReference type="SUPFAM" id="SSF55961">
    <property type="entry name" value="Bet v1-like"/>
    <property type="match status" value="1"/>
</dbReference>
<evidence type="ECO:0000313" key="3">
    <source>
        <dbReference type="RefSeq" id="XP_013387015.1"/>
    </source>
</evidence>
<evidence type="ECO:0000313" key="2">
    <source>
        <dbReference type="Proteomes" id="UP000085678"/>
    </source>
</evidence>
<gene>
    <name evidence="3" type="primary">LOC106156348</name>
</gene>
<sequence length="176" mass="20761">MASQKVYFILVTVLVILVSVLYQKEHDGDIELLNKAVVLQAGRPTVFNFISNMDKYSQWFPEVGKIEAYDPSPLDIGKQYKETGQFPAWGDIEYNLVITGFSPPEYFSFTSGSWMLLHIEMLLIYEKDDQTRLEWKLLSNRRSYLFQYTMAPIVRLFYEGRVRQALWNLKYTFRSR</sequence>
<protein>
    <submittedName>
        <fullName evidence="3">Uncharacterized protein LOC106156348</fullName>
    </submittedName>
</protein>
<reference evidence="3" key="1">
    <citation type="submission" date="2025-08" db="UniProtKB">
        <authorList>
            <consortium name="RefSeq"/>
        </authorList>
    </citation>
    <scope>IDENTIFICATION</scope>
    <source>
        <tissue evidence="3">Gonads</tissue>
    </source>
</reference>
<dbReference type="Gene3D" id="3.30.530.20">
    <property type="match status" value="1"/>
</dbReference>
<dbReference type="GeneID" id="106156348"/>
<evidence type="ECO:0000256" key="1">
    <source>
        <dbReference type="SAM" id="Phobius"/>
    </source>
</evidence>
<organism evidence="2 3">
    <name type="scientific">Lingula anatina</name>
    <name type="common">Brachiopod</name>
    <name type="synonym">Lingula unguis</name>
    <dbReference type="NCBI Taxonomy" id="7574"/>
    <lineage>
        <taxon>Eukaryota</taxon>
        <taxon>Metazoa</taxon>
        <taxon>Spiralia</taxon>
        <taxon>Lophotrochozoa</taxon>
        <taxon>Brachiopoda</taxon>
        <taxon>Linguliformea</taxon>
        <taxon>Lingulata</taxon>
        <taxon>Lingulida</taxon>
        <taxon>Linguloidea</taxon>
        <taxon>Lingulidae</taxon>
        <taxon>Lingula</taxon>
    </lineage>
</organism>
<dbReference type="InterPro" id="IPR023393">
    <property type="entry name" value="START-like_dom_sf"/>
</dbReference>
<keyword evidence="1" id="KW-0472">Membrane</keyword>
<keyword evidence="1" id="KW-1133">Transmembrane helix</keyword>
<feature type="transmembrane region" description="Helical" evidence="1">
    <location>
        <begin position="6"/>
        <end position="22"/>
    </location>
</feature>
<keyword evidence="1" id="KW-0812">Transmembrane</keyword>